<dbReference type="RefSeq" id="WP_189199485.1">
    <property type="nucleotide sequence ID" value="NZ_BMQQ01000001.1"/>
</dbReference>
<gene>
    <name evidence="2" type="ORF">GCM10014713_04060</name>
</gene>
<evidence type="ECO:0000313" key="3">
    <source>
        <dbReference type="Proteomes" id="UP000619486"/>
    </source>
</evidence>
<proteinExistence type="predicted"/>
<sequence>MGAPGEMSSTERMTLRFHLHCLATLVPYELRTAVLDAWLSVDKALFFAGMGPPTHVTRCVTERGDSRLRAALAAAAGGETTQLDLVALDDPAVDAALVNNPQLREEPEQRLRLRAPALVATGRYPHPDFHRRALLSADPDLAAAALVDRRGAAPPTARATAWATVRRHGGTARTRDLVDRIPPPLDPLTAGIAEACAQPFPEPYLDIVEEHWLGTGALLRRLRAVEREASQWRTRRAFEAVLKEPYRIHWPLISAARLGGTLPRQAARLLALRPDCPPEVAVVLRTGRPALPGRPLSAPTAAMPATRAAAARKAPPWVPPWHPPGDSGPLGDTAESARQALAATPVAYSGPEGPTLDHLAAVIERGQLPAADVAELVRPACVLTSWVGQASGCADVTRAAWSGRAALHVATAALLARWTAGEIRPERWIAMYPLIRNFPGTLPELLDAVSQAPPAGQGKSAVSRAG</sequence>
<feature type="region of interest" description="Disordered" evidence="1">
    <location>
        <begin position="312"/>
        <end position="333"/>
    </location>
</feature>
<comment type="caution">
    <text evidence="2">The sequence shown here is derived from an EMBL/GenBank/DDBJ whole genome shotgun (WGS) entry which is preliminary data.</text>
</comment>
<dbReference type="Proteomes" id="UP000619486">
    <property type="component" value="Unassembled WGS sequence"/>
</dbReference>
<reference evidence="2" key="2">
    <citation type="submission" date="2020-09" db="EMBL/GenBank/DDBJ databases">
        <authorList>
            <person name="Sun Q."/>
            <person name="Ohkuma M."/>
        </authorList>
    </citation>
    <scope>NUCLEOTIDE SEQUENCE</scope>
    <source>
        <strain evidence="2">JCM 3172</strain>
    </source>
</reference>
<dbReference type="EMBL" id="BMQQ01000001">
    <property type="protein sequence ID" value="GGT14525.1"/>
    <property type="molecule type" value="Genomic_DNA"/>
</dbReference>
<evidence type="ECO:0000313" key="2">
    <source>
        <dbReference type="EMBL" id="GGT14525.1"/>
    </source>
</evidence>
<evidence type="ECO:0000256" key="1">
    <source>
        <dbReference type="SAM" id="MobiDB-lite"/>
    </source>
</evidence>
<accession>A0A918GWB9</accession>
<protein>
    <submittedName>
        <fullName evidence="2">Uncharacterized protein</fullName>
    </submittedName>
</protein>
<organism evidence="2 3">
    <name type="scientific">Streptomyces purpureus</name>
    <dbReference type="NCBI Taxonomy" id="1951"/>
    <lineage>
        <taxon>Bacteria</taxon>
        <taxon>Bacillati</taxon>
        <taxon>Actinomycetota</taxon>
        <taxon>Actinomycetes</taxon>
        <taxon>Kitasatosporales</taxon>
        <taxon>Streptomycetaceae</taxon>
        <taxon>Streptomyces</taxon>
    </lineage>
</organism>
<reference evidence="2" key="1">
    <citation type="journal article" date="2014" name="Int. J. Syst. Evol. Microbiol.">
        <title>Complete genome sequence of Corynebacterium casei LMG S-19264T (=DSM 44701T), isolated from a smear-ripened cheese.</title>
        <authorList>
            <consortium name="US DOE Joint Genome Institute (JGI-PGF)"/>
            <person name="Walter F."/>
            <person name="Albersmeier A."/>
            <person name="Kalinowski J."/>
            <person name="Ruckert C."/>
        </authorList>
    </citation>
    <scope>NUCLEOTIDE SEQUENCE</scope>
    <source>
        <strain evidence="2">JCM 3172</strain>
    </source>
</reference>
<keyword evidence="3" id="KW-1185">Reference proteome</keyword>
<dbReference type="AlphaFoldDB" id="A0A918GWB9"/>
<name>A0A918GWB9_9ACTN</name>